<dbReference type="RefSeq" id="WP_313998776.1">
    <property type="nucleotide sequence ID" value="NZ_JASJOT010000013.1"/>
</dbReference>
<name>A0ABT7CMU7_9BACT</name>
<feature type="chain" id="PRO_5045918605" evidence="1">
    <location>
        <begin position="20"/>
        <end position="637"/>
    </location>
</feature>
<dbReference type="CDD" id="cd01465">
    <property type="entry name" value="vWA_subgroup"/>
    <property type="match status" value="1"/>
</dbReference>
<feature type="domain" description="VWFA" evidence="2">
    <location>
        <begin position="271"/>
        <end position="449"/>
    </location>
</feature>
<dbReference type="PANTHER" id="PTHR10579">
    <property type="entry name" value="CALCIUM-ACTIVATED CHLORIDE CHANNEL REGULATOR"/>
    <property type="match status" value="1"/>
</dbReference>
<evidence type="ECO:0000313" key="4">
    <source>
        <dbReference type="Proteomes" id="UP001228581"/>
    </source>
</evidence>
<dbReference type="EMBL" id="JASJOT010000013">
    <property type="protein sequence ID" value="MDJ1495061.1"/>
    <property type="molecule type" value="Genomic_DNA"/>
</dbReference>
<dbReference type="SMART" id="SM00327">
    <property type="entry name" value="VWA"/>
    <property type="match status" value="1"/>
</dbReference>
<organism evidence="3 4">
    <name type="scientific">Xanthocytophaga flava</name>
    <dbReference type="NCBI Taxonomy" id="3048013"/>
    <lineage>
        <taxon>Bacteria</taxon>
        <taxon>Pseudomonadati</taxon>
        <taxon>Bacteroidota</taxon>
        <taxon>Cytophagia</taxon>
        <taxon>Cytophagales</taxon>
        <taxon>Rhodocytophagaceae</taxon>
        <taxon>Xanthocytophaga</taxon>
    </lineage>
</organism>
<dbReference type="InterPro" id="IPR008969">
    <property type="entry name" value="CarboxyPept-like_regulatory"/>
</dbReference>
<dbReference type="Pfam" id="PF12450">
    <property type="entry name" value="vWF_A"/>
    <property type="match status" value="1"/>
</dbReference>
<dbReference type="Gene3D" id="2.60.40.1120">
    <property type="entry name" value="Carboxypeptidase-like, regulatory domain"/>
    <property type="match status" value="1"/>
</dbReference>
<keyword evidence="4" id="KW-1185">Reference proteome</keyword>
<protein>
    <submittedName>
        <fullName evidence="3">von Willebrand factor type A domain-containing protein</fullName>
    </submittedName>
</protein>
<accession>A0ABT7CMU7</accession>
<evidence type="ECO:0000259" key="2">
    <source>
        <dbReference type="PROSITE" id="PS50234"/>
    </source>
</evidence>
<sequence length="637" mass="70513">MSKLLIVPTLFCLSWLGFALIHTHKTITGTVTDSVTHQKLAGVKITVQGTATETKTDGQGNYSIQVAGNLSVLVFTYSGYAPKNIPINNLSRIDVKLVRGQRKVVVASKDKAYQPKNETKQEDLTLNKTSIITQEAETSEDMYFMEPNMARSVASPVMTQDYNTESYSTIHENIFHEALRNPLSTFSIDVDAASYSNIRRFVDLGQAPPKDAVRIEEMINYFEYDYPQPTGNVPFSITTEVSECPWNPKNQLVHIGLQGKNIPTQNLPPSNLVFLIDVSGSMQDANKLPLLKSAFGLLIEQLRPQDHVAIVVYAGAAGLVLPSTSGNQKEKIRNALNQLEAGGSTAGGQGIELAYKVAQEYFQKEGNNRIILATDGDFNVGASSDAEMERLIEQKRSTGIFLTVLGFGMGNYKDSKMEILADKGDGNYAYIDNLLEGKKVFVNEFGGTLFTIAKDVKIQIEFNPVLVKAYRLVGYENRALKNEDFNNDKKDAGELGSGHNVTALYEIVPTGESSDNSSGTIDPLKYQKNVVDPKAYKAREMMTVKLRYKKPNETTSSLIEKTLDDHKTPLSKTSDNFRFSAAVAEYAMLLCESEYKGNATYNQVITLATQAKGKDEEGYRIEFINMVKASEFLQAKR</sequence>
<keyword evidence="1" id="KW-0732">Signal</keyword>
<dbReference type="InterPro" id="IPR021908">
    <property type="entry name" value="YfbK_C"/>
</dbReference>
<dbReference type="Pfam" id="PF00092">
    <property type="entry name" value="VWA"/>
    <property type="match status" value="1"/>
</dbReference>
<dbReference type="Proteomes" id="UP001228581">
    <property type="component" value="Unassembled WGS sequence"/>
</dbReference>
<feature type="signal peptide" evidence="1">
    <location>
        <begin position="1"/>
        <end position="19"/>
    </location>
</feature>
<reference evidence="3 4" key="1">
    <citation type="submission" date="2023-05" db="EMBL/GenBank/DDBJ databases">
        <authorList>
            <person name="Zhang X."/>
        </authorList>
    </citation>
    <scope>NUCLEOTIDE SEQUENCE [LARGE SCALE GENOMIC DNA]</scope>
    <source>
        <strain evidence="3 4">DM2B3-1</strain>
    </source>
</reference>
<dbReference type="Pfam" id="PF13715">
    <property type="entry name" value="CarbopepD_reg_2"/>
    <property type="match status" value="1"/>
</dbReference>
<dbReference type="InterPro" id="IPR002035">
    <property type="entry name" value="VWF_A"/>
</dbReference>
<evidence type="ECO:0000313" key="3">
    <source>
        <dbReference type="EMBL" id="MDJ1495061.1"/>
    </source>
</evidence>
<dbReference type="SUPFAM" id="SSF53300">
    <property type="entry name" value="vWA-like"/>
    <property type="match status" value="1"/>
</dbReference>
<proteinExistence type="predicted"/>
<comment type="caution">
    <text evidence="3">The sequence shown here is derived from an EMBL/GenBank/DDBJ whole genome shotgun (WGS) entry which is preliminary data.</text>
</comment>
<dbReference type="InterPro" id="IPR036465">
    <property type="entry name" value="vWFA_dom_sf"/>
</dbReference>
<evidence type="ECO:0000256" key="1">
    <source>
        <dbReference type="SAM" id="SignalP"/>
    </source>
</evidence>
<dbReference type="PANTHER" id="PTHR10579:SF43">
    <property type="entry name" value="ZINC FINGER (C3HC4-TYPE RING FINGER) FAMILY PROTEIN"/>
    <property type="match status" value="1"/>
</dbReference>
<dbReference type="PROSITE" id="PS50234">
    <property type="entry name" value="VWFA"/>
    <property type="match status" value="1"/>
</dbReference>
<dbReference type="Pfam" id="PF12034">
    <property type="entry name" value="YfbK_C"/>
    <property type="match status" value="1"/>
</dbReference>
<gene>
    <name evidence="3" type="ORF">QNI19_19135</name>
</gene>
<dbReference type="InterPro" id="IPR022156">
    <property type="entry name" value="Uncharacterised_YfbK_N"/>
</dbReference>
<dbReference type="Gene3D" id="3.40.50.410">
    <property type="entry name" value="von Willebrand factor, type A domain"/>
    <property type="match status" value="1"/>
</dbReference>
<dbReference type="SUPFAM" id="SSF49464">
    <property type="entry name" value="Carboxypeptidase regulatory domain-like"/>
    <property type="match status" value="1"/>
</dbReference>
<dbReference type="InterPro" id="IPR051266">
    <property type="entry name" value="CLCR"/>
</dbReference>